<accession>A0A6A5URP0</accession>
<organism evidence="2 3">
    <name type="scientific">Bimuria novae-zelandiae CBS 107.79</name>
    <dbReference type="NCBI Taxonomy" id="1447943"/>
    <lineage>
        <taxon>Eukaryota</taxon>
        <taxon>Fungi</taxon>
        <taxon>Dikarya</taxon>
        <taxon>Ascomycota</taxon>
        <taxon>Pezizomycotina</taxon>
        <taxon>Dothideomycetes</taxon>
        <taxon>Pleosporomycetidae</taxon>
        <taxon>Pleosporales</taxon>
        <taxon>Massarineae</taxon>
        <taxon>Didymosphaeriaceae</taxon>
        <taxon>Bimuria</taxon>
    </lineage>
</organism>
<proteinExistence type="predicted"/>
<reference evidence="2" key="1">
    <citation type="journal article" date="2020" name="Stud. Mycol.">
        <title>101 Dothideomycetes genomes: a test case for predicting lifestyles and emergence of pathogens.</title>
        <authorList>
            <person name="Haridas S."/>
            <person name="Albert R."/>
            <person name="Binder M."/>
            <person name="Bloem J."/>
            <person name="Labutti K."/>
            <person name="Salamov A."/>
            <person name="Andreopoulos B."/>
            <person name="Baker S."/>
            <person name="Barry K."/>
            <person name="Bills G."/>
            <person name="Bluhm B."/>
            <person name="Cannon C."/>
            <person name="Castanera R."/>
            <person name="Culley D."/>
            <person name="Daum C."/>
            <person name="Ezra D."/>
            <person name="Gonzalez J."/>
            <person name="Henrissat B."/>
            <person name="Kuo A."/>
            <person name="Liang C."/>
            <person name="Lipzen A."/>
            <person name="Lutzoni F."/>
            <person name="Magnuson J."/>
            <person name="Mondo S."/>
            <person name="Nolan M."/>
            <person name="Ohm R."/>
            <person name="Pangilinan J."/>
            <person name="Park H.-J."/>
            <person name="Ramirez L."/>
            <person name="Alfaro M."/>
            <person name="Sun H."/>
            <person name="Tritt A."/>
            <person name="Yoshinaga Y."/>
            <person name="Zwiers L.-H."/>
            <person name="Turgeon B."/>
            <person name="Goodwin S."/>
            <person name="Spatafora J."/>
            <person name="Crous P."/>
            <person name="Grigoriev I."/>
        </authorList>
    </citation>
    <scope>NUCLEOTIDE SEQUENCE</scope>
    <source>
        <strain evidence="2">CBS 107.79</strain>
    </source>
</reference>
<dbReference type="AlphaFoldDB" id="A0A6A5URP0"/>
<sequence length="194" mass="21786">MASMSGCRRTLAPMRRQQNDYLEQHGEPILIGLYDSSRRFFVEQCLQRLWDDDTEFAAYQDARQPPPPPLQEISINKPPRIKTIATTDWEERELARGNTFTSTFDLQSWVALGKSSQSFNSQDSAYASQPEQQPQHQEISIQTSYLQSQQPQFTIYEDAGAGSDVDAAGSTDDEATCGNIPTSPQPYVSPPPHI</sequence>
<protein>
    <submittedName>
        <fullName evidence="2">Uncharacterized protein</fullName>
    </submittedName>
</protein>
<feature type="compositionally biased region" description="Pro residues" evidence="1">
    <location>
        <begin position="183"/>
        <end position="194"/>
    </location>
</feature>
<dbReference type="EMBL" id="ML976759">
    <property type="protein sequence ID" value="KAF1965566.1"/>
    <property type="molecule type" value="Genomic_DNA"/>
</dbReference>
<name>A0A6A5URP0_9PLEO</name>
<evidence type="ECO:0000256" key="1">
    <source>
        <dbReference type="SAM" id="MobiDB-lite"/>
    </source>
</evidence>
<feature type="region of interest" description="Disordered" evidence="1">
    <location>
        <begin position="144"/>
        <end position="194"/>
    </location>
</feature>
<feature type="compositionally biased region" description="Low complexity" evidence="1">
    <location>
        <begin position="158"/>
        <end position="170"/>
    </location>
</feature>
<evidence type="ECO:0000313" key="3">
    <source>
        <dbReference type="Proteomes" id="UP000800036"/>
    </source>
</evidence>
<keyword evidence="3" id="KW-1185">Reference proteome</keyword>
<feature type="compositionally biased region" description="Polar residues" evidence="1">
    <location>
        <begin position="144"/>
        <end position="153"/>
    </location>
</feature>
<gene>
    <name evidence="2" type="ORF">BU23DRAFT_574722</name>
</gene>
<evidence type="ECO:0000313" key="2">
    <source>
        <dbReference type="EMBL" id="KAF1965566.1"/>
    </source>
</evidence>
<dbReference type="Proteomes" id="UP000800036">
    <property type="component" value="Unassembled WGS sequence"/>
</dbReference>